<evidence type="ECO:0000313" key="2">
    <source>
        <dbReference type="Proteomes" id="UP001589943"/>
    </source>
</evidence>
<organism evidence="1 2">
    <name type="scientific">Novosphingobium aquiterrae</name>
    <dbReference type="NCBI Taxonomy" id="624388"/>
    <lineage>
        <taxon>Bacteria</taxon>
        <taxon>Pseudomonadati</taxon>
        <taxon>Pseudomonadota</taxon>
        <taxon>Alphaproteobacteria</taxon>
        <taxon>Sphingomonadales</taxon>
        <taxon>Sphingomonadaceae</taxon>
        <taxon>Novosphingobium</taxon>
    </lineage>
</organism>
<name>A0ABV6PE31_9SPHN</name>
<evidence type="ECO:0000313" key="1">
    <source>
        <dbReference type="EMBL" id="MFC0587844.1"/>
    </source>
</evidence>
<dbReference type="RefSeq" id="WP_379479368.1">
    <property type="nucleotide sequence ID" value="NZ_JBHLTL010000001.1"/>
</dbReference>
<protein>
    <submittedName>
        <fullName evidence="1">Uncharacterized protein</fullName>
    </submittedName>
</protein>
<accession>A0ABV6PE31</accession>
<reference evidence="1 2" key="1">
    <citation type="submission" date="2024-09" db="EMBL/GenBank/DDBJ databases">
        <authorList>
            <person name="Sun Q."/>
            <person name="Mori K."/>
        </authorList>
    </citation>
    <scope>NUCLEOTIDE SEQUENCE [LARGE SCALE GENOMIC DNA]</scope>
    <source>
        <strain evidence="1 2">NCAIM B.02537</strain>
    </source>
</reference>
<gene>
    <name evidence="1" type="ORF">ACFFF7_00290</name>
</gene>
<proteinExistence type="predicted"/>
<dbReference type="Proteomes" id="UP001589943">
    <property type="component" value="Unassembled WGS sequence"/>
</dbReference>
<dbReference type="EMBL" id="JBHLTL010000001">
    <property type="protein sequence ID" value="MFC0587844.1"/>
    <property type="molecule type" value="Genomic_DNA"/>
</dbReference>
<sequence length="215" mass="24002">MPTSLSQHRHRLTIQVKTLNAGFTRHLGVKHKLRQLDKVALREGLISPLWQYWGQFVRSVLIDSAKGAIQDNGALTTCPYSIHTEEEIAFVCMQLAQKNPINLIKPIKGPHLEPTWGDVDKAILIASNLGVSNDAQILSGLAIPLSIRDLQTCRNATAHLGKATFSDLKSAKVRYSDTKLLHPTDAMMWSDPSTLGYLWDTWVDQILMASEYVCK</sequence>
<comment type="caution">
    <text evidence="1">The sequence shown here is derived from an EMBL/GenBank/DDBJ whole genome shotgun (WGS) entry which is preliminary data.</text>
</comment>
<keyword evidence="2" id="KW-1185">Reference proteome</keyword>